<sequence length="123" mass="13941">MVDYLEVVVWKTSQEIITWPKFEPFEESNWRLLMSGGYYKTPIFLPTQVKIKENLSGLLGLVGDAVNATSSTHRQGFLDALAYAFRGVIVDLYETDELGEDSMLPPSLFTLCHMLSERSDDES</sequence>
<evidence type="ECO:0000313" key="2">
    <source>
        <dbReference type="Proteomes" id="UP000281553"/>
    </source>
</evidence>
<dbReference type="OrthoDB" id="9858120at2759"/>
<dbReference type="AlphaFoldDB" id="A0A3P7M441"/>
<proteinExistence type="predicted"/>
<organism evidence="1 2">
    <name type="scientific">Dibothriocephalus latus</name>
    <name type="common">Fish tapeworm</name>
    <name type="synonym">Diphyllobothrium latum</name>
    <dbReference type="NCBI Taxonomy" id="60516"/>
    <lineage>
        <taxon>Eukaryota</taxon>
        <taxon>Metazoa</taxon>
        <taxon>Spiralia</taxon>
        <taxon>Lophotrochozoa</taxon>
        <taxon>Platyhelminthes</taxon>
        <taxon>Cestoda</taxon>
        <taxon>Eucestoda</taxon>
        <taxon>Diphyllobothriidea</taxon>
        <taxon>Diphyllobothriidae</taxon>
        <taxon>Dibothriocephalus</taxon>
    </lineage>
</organism>
<evidence type="ECO:0000313" key="1">
    <source>
        <dbReference type="EMBL" id="VDN24115.1"/>
    </source>
</evidence>
<dbReference type="EMBL" id="UYRU01073993">
    <property type="protein sequence ID" value="VDN24115.1"/>
    <property type="molecule type" value="Genomic_DNA"/>
</dbReference>
<protein>
    <submittedName>
        <fullName evidence="1">Uncharacterized protein</fullName>
    </submittedName>
</protein>
<reference evidence="1 2" key="1">
    <citation type="submission" date="2018-11" db="EMBL/GenBank/DDBJ databases">
        <authorList>
            <consortium name="Pathogen Informatics"/>
        </authorList>
    </citation>
    <scope>NUCLEOTIDE SEQUENCE [LARGE SCALE GENOMIC DNA]</scope>
</reference>
<accession>A0A3P7M441</accession>
<name>A0A3P7M441_DIBLA</name>
<gene>
    <name evidence="1" type="ORF">DILT_LOCUS14376</name>
</gene>
<dbReference type="Proteomes" id="UP000281553">
    <property type="component" value="Unassembled WGS sequence"/>
</dbReference>
<keyword evidence="2" id="KW-1185">Reference proteome</keyword>